<evidence type="ECO:0000313" key="2">
    <source>
        <dbReference type="Proteomes" id="UP000502611"/>
    </source>
</evidence>
<organism evidence="1 2">
    <name type="scientific">Sphingobium yanoikuyae</name>
    <name type="common">Sphingomonas yanoikuyae</name>
    <dbReference type="NCBI Taxonomy" id="13690"/>
    <lineage>
        <taxon>Bacteria</taxon>
        <taxon>Pseudomonadati</taxon>
        <taxon>Pseudomonadota</taxon>
        <taxon>Alphaproteobacteria</taxon>
        <taxon>Sphingomonadales</taxon>
        <taxon>Sphingomonadaceae</taxon>
        <taxon>Sphingobium</taxon>
    </lineage>
</organism>
<evidence type="ECO:0000313" key="1">
    <source>
        <dbReference type="EMBL" id="QJR00895.1"/>
    </source>
</evidence>
<dbReference type="RefSeq" id="WP_169859934.1">
    <property type="nucleotide sequence ID" value="NZ_CP053021.1"/>
</dbReference>
<dbReference type="Proteomes" id="UP000502611">
    <property type="component" value="Chromosome"/>
</dbReference>
<name>A0A6M4G0V3_SPHYA</name>
<protein>
    <submittedName>
        <fullName evidence="1">Uncharacterized protein</fullName>
    </submittedName>
</protein>
<proteinExistence type="predicted"/>
<sequence length="200" mass="22691">MARRKSAAKKQERLHREIVGPTPEQHRRANYELSDIVDIEPGKVAVRIGKAYRREPYFEELARREATGIGADDLRCLRFYRNRFEAAQRSPVRSVLNRDAGGKGDGPMLAALISSSDHRFLEHGIGAAVHTLRAIALEDKSYAQVAMDRWGSREQHWIVKGEEKVKIVPKSGKHPGIVRDEFLQALARLTERTLPYIRTG</sequence>
<dbReference type="EMBL" id="CP053021">
    <property type="protein sequence ID" value="QJR00895.1"/>
    <property type="molecule type" value="Genomic_DNA"/>
</dbReference>
<dbReference type="AlphaFoldDB" id="A0A6M4G0V3"/>
<accession>A0A6M4G0V3</accession>
<reference evidence="1 2" key="1">
    <citation type="submission" date="2020-04" db="EMBL/GenBank/DDBJ databases">
        <title>The Whole Genome Analysis of High salt-tolerant Sphingobium yanoikuyae YC-XJ2 with Aryl organophosphorus flame retardants (aryl-OPFRs)-degrading capacity and characteristics of Related phosphotriesterase.</title>
        <authorList>
            <person name="Li X."/>
        </authorList>
    </citation>
    <scope>NUCLEOTIDE SEQUENCE [LARGE SCALE GENOMIC DNA]</scope>
    <source>
        <strain evidence="1 2">YC-XJ2</strain>
    </source>
</reference>
<gene>
    <name evidence="1" type="ORF">HH800_00990</name>
</gene>